<protein>
    <submittedName>
        <fullName evidence="2">Uncharacterized protein</fullName>
    </submittedName>
</protein>
<keyword evidence="3" id="KW-1185">Reference proteome</keyword>
<comment type="caution">
    <text evidence="2">The sequence shown here is derived from an EMBL/GenBank/DDBJ whole genome shotgun (WGS) entry which is preliminary data.</text>
</comment>
<feature type="compositionally biased region" description="Polar residues" evidence="1">
    <location>
        <begin position="85"/>
        <end position="97"/>
    </location>
</feature>
<evidence type="ECO:0000256" key="1">
    <source>
        <dbReference type="SAM" id="MobiDB-lite"/>
    </source>
</evidence>
<gene>
    <name evidence="2" type="ORF">SNAT2548_LOCUS3735</name>
</gene>
<dbReference type="EMBL" id="CAJNDS010000226">
    <property type="protein sequence ID" value="CAE7030921.1"/>
    <property type="molecule type" value="Genomic_DNA"/>
</dbReference>
<dbReference type="Proteomes" id="UP000604046">
    <property type="component" value="Unassembled WGS sequence"/>
</dbReference>
<feature type="compositionally biased region" description="Polar residues" evidence="1">
    <location>
        <begin position="108"/>
        <end position="121"/>
    </location>
</feature>
<organism evidence="2 3">
    <name type="scientific">Symbiodinium natans</name>
    <dbReference type="NCBI Taxonomy" id="878477"/>
    <lineage>
        <taxon>Eukaryota</taxon>
        <taxon>Sar</taxon>
        <taxon>Alveolata</taxon>
        <taxon>Dinophyceae</taxon>
        <taxon>Suessiales</taxon>
        <taxon>Symbiodiniaceae</taxon>
        <taxon>Symbiodinium</taxon>
    </lineage>
</organism>
<feature type="region of interest" description="Disordered" evidence="1">
    <location>
        <begin position="170"/>
        <end position="236"/>
    </location>
</feature>
<reference evidence="2" key="1">
    <citation type="submission" date="2021-02" db="EMBL/GenBank/DDBJ databases">
        <authorList>
            <person name="Dougan E. K."/>
            <person name="Rhodes N."/>
            <person name="Thang M."/>
            <person name="Chan C."/>
        </authorList>
    </citation>
    <scope>NUCLEOTIDE SEQUENCE</scope>
</reference>
<evidence type="ECO:0000313" key="2">
    <source>
        <dbReference type="EMBL" id="CAE7030921.1"/>
    </source>
</evidence>
<evidence type="ECO:0000313" key="3">
    <source>
        <dbReference type="Proteomes" id="UP000604046"/>
    </source>
</evidence>
<name>A0A812IDF6_9DINO</name>
<feature type="compositionally biased region" description="Basic residues" evidence="1">
    <location>
        <begin position="222"/>
        <end position="236"/>
    </location>
</feature>
<feature type="region of interest" description="Disordered" evidence="1">
    <location>
        <begin position="85"/>
        <end position="132"/>
    </location>
</feature>
<accession>A0A812IDF6</accession>
<proteinExistence type="predicted"/>
<sequence length="236" mass="25894">MSVQAPAHASSSLTAAQRKCLETSRLEAYAKKARRMVIGKSPLPQRLLGPGQLFPESPAGYVPDEWKTIDVLKYVHPHARDTRMNTQRTGWGTNFQNPVGVRERSSDDPNSSVSLADQHMNSRAPRTYTLKPKLKSSTFSQVPPHLLESSGTSSAYIASIVAGRHLGQMEDTEPMEQDARLVQTGAGEDPNYDRLCPTATTAELGASAPRGPGGHDRPMGGLRRHPVQLGRRHRKR</sequence>
<dbReference type="AlphaFoldDB" id="A0A812IDF6"/>